<evidence type="ECO:0000259" key="12">
    <source>
        <dbReference type="PROSITE" id="PS51709"/>
    </source>
</evidence>
<feature type="binding site" evidence="10">
    <location>
        <position position="253"/>
    </location>
    <ligand>
        <name>K(+)</name>
        <dbReference type="ChEBI" id="CHEBI:29103"/>
    </ligand>
</feature>
<keyword evidence="8 10" id="KW-0630">Potassium</keyword>
<reference evidence="13" key="1">
    <citation type="submission" date="2020-08" db="EMBL/GenBank/DDBJ databases">
        <title>Genome public.</title>
        <authorList>
            <person name="Liu C."/>
            <person name="Sun Q."/>
        </authorList>
    </citation>
    <scope>NUCLEOTIDE SEQUENCE</scope>
    <source>
        <strain evidence="13">NSJ-24</strain>
    </source>
</reference>
<evidence type="ECO:0000256" key="11">
    <source>
        <dbReference type="RuleBase" id="RU003313"/>
    </source>
</evidence>
<feature type="binding site" evidence="10">
    <location>
        <begin position="273"/>
        <end position="276"/>
    </location>
    <ligand>
        <name>GTP</name>
        <dbReference type="ChEBI" id="CHEBI:37565"/>
    </ligand>
</feature>
<dbReference type="InterPro" id="IPR027417">
    <property type="entry name" value="P-loop_NTPase"/>
</dbReference>
<comment type="similarity">
    <text evidence="1 10 11">Belongs to the TRAFAC class TrmE-Era-EngA-EngB-Septin-like GTPase superfamily. TrmE GTPase family.</text>
</comment>
<gene>
    <name evidence="10 13" type="primary">mnmE</name>
    <name evidence="10" type="synonym">trmE</name>
    <name evidence="13" type="ORF">H8692_04020</name>
</gene>
<proteinExistence type="inferred from homology"/>
<dbReference type="InterPro" id="IPR004520">
    <property type="entry name" value="GTPase_MnmE"/>
</dbReference>
<dbReference type="PANTHER" id="PTHR42714:SF2">
    <property type="entry name" value="TRNA MODIFICATION GTPASE GTPBP3, MITOCHONDRIAL"/>
    <property type="match status" value="1"/>
</dbReference>
<evidence type="ECO:0000256" key="7">
    <source>
        <dbReference type="ARBA" id="ARBA00022842"/>
    </source>
</evidence>
<evidence type="ECO:0000256" key="3">
    <source>
        <dbReference type="ARBA" id="ARBA00022694"/>
    </source>
</evidence>
<feature type="binding site" evidence="10">
    <location>
        <position position="229"/>
    </location>
    <ligand>
        <name>K(+)</name>
        <dbReference type="ChEBI" id="CHEBI:29103"/>
    </ligand>
</feature>
<dbReference type="Pfam" id="PF01926">
    <property type="entry name" value="MMR_HSR1"/>
    <property type="match status" value="1"/>
</dbReference>
<feature type="binding site" evidence="10">
    <location>
        <position position="84"/>
    </location>
    <ligand>
        <name>(6S)-5-formyl-5,6,7,8-tetrahydrofolate</name>
        <dbReference type="ChEBI" id="CHEBI:57457"/>
    </ligand>
</feature>
<dbReference type="GO" id="GO:0005829">
    <property type="term" value="C:cytosol"/>
    <property type="evidence" value="ECO:0007669"/>
    <property type="project" value="TreeGrafter"/>
</dbReference>
<keyword evidence="7 10" id="KW-0460">Magnesium</keyword>
<dbReference type="NCBIfam" id="TIGR00231">
    <property type="entry name" value="small_GTP"/>
    <property type="match status" value="1"/>
</dbReference>
<dbReference type="InterPro" id="IPR018948">
    <property type="entry name" value="GTP-bd_TrmE_N"/>
</dbReference>
<comment type="caution">
    <text evidence="13">The sequence shown here is derived from an EMBL/GenBank/DDBJ whole genome shotgun (WGS) entry which is preliminary data.</text>
</comment>
<organism evidence="13 14">
    <name type="scientific">Lentihominibacter hominis</name>
    <dbReference type="NCBI Taxonomy" id="2763645"/>
    <lineage>
        <taxon>Bacteria</taxon>
        <taxon>Bacillati</taxon>
        <taxon>Bacillota</taxon>
        <taxon>Clostridia</taxon>
        <taxon>Peptostreptococcales</taxon>
        <taxon>Anaerovoracaceae</taxon>
        <taxon>Lentihominibacter</taxon>
    </lineage>
</organism>
<dbReference type="Pfam" id="PF12631">
    <property type="entry name" value="MnmE_helical"/>
    <property type="match status" value="1"/>
</dbReference>
<evidence type="ECO:0000313" key="13">
    <source>
        <dbReference type="EMBL" id="MBC8567933.1"/>
    </source>
</evidence>
<comment type="function">
    <text evidence="10">Exhibits a very high intrinsic GTPase hydrolysis rate. Involved in the addition of a carboxymethylaminomethyl (cmnm) group at the wobble position (U34) of certain tRNAs, forming tRNA-cmnm(5)s(2)U34.</text>
</comment>
<dbReference type="PROSITE" id="PS51709">
    <property type="entry name" value="G_TRME"/>
    <property type="match status" value="1"/>
</dbReference>
<sequence>MEDTIAAVATAYGEGGIGIIRISGNKAFDILKDIFEPGGEFAEIVSRRMTYGKIVDKDNNEIIDEVLAVYMKGPKTYTAEDVAEINCHGSIVALRKTLGLALRKGARMAEPGEFTKRAFLNGRLDLSQAEAVIDIVKAKTDKSFDVAISQLEGGLSLKIMEIRQKLLDVLVDITVNIDYPDEDIEELTYEKLEENILLIGEMIEKLLSTASTGRMIREGIRIAIVGKPNVGKSSLMNSLLKEIRAIVTEIPGTTRDTIEETLSIRNIPVYLVDTAGIRDTSDKVELLGIEKSKEAFNNADFIIFITDGSRPISSEDKEIGKYLKEKKSLILINKSDLGRVFDDDEIREIAGNHDIIETSLLNGKGIEDIEEFIENMVYGGHLSQKDSMMVNNVRHIELLRKSRGSLEDALKMIASKEALDFIEIDVKNTYEYLGEIIGETVSDDIIDEVFARFCLGK</sequence>
<dbReference type="InterPro" id="IPR005225">
    <property type="entry name" value="Small_GTP-bd"/>
</dbReference>
<dbReference type="GO" id="GO:0030488">
    <property type="term" value="P:tRNA methylation"/>
    <property type="evidence" value="ECO:0007669"/>
    <property type="project" value="TreeGrafter"/>
</dbReference>
<keyword evidence="9 10" id="KW-0342">GTP-binding</keyword>
<evidence type="ECO:0000256" key="1">
    <source>
        <dbReference type="ARBA" id="ARBA00011043"/>
    </source>
</evidence>
<keyword evidence="4 10" id="KW-0479">Metal-binding</keyword>
<feature type="binding site" evidence="10">
    <location>
        <position position="250"/>
    </location>
    <ligand>
        <name>K(+)</name>
        <dbReference type="ChEBI" id="CHEBI:29103"/>
    </ligand>
</feature>
<keyword evidence="3 10" id="KW-0819">tRNA processing</keyword>
<dbReference type="Proteomes" id="UP000610862">
    <property type="component" value="Unassembled WGS sequence"/>
</dbReference>
<dbReference type="AlphaFoldDB" id="A0A926I9A0"/>
<dbReference type="EMBL" id="JACRTA010000001">
    <property type="protein sequence ID" value="MBC8567933.1"/>
    <property type="molecule type" value="Genomic_DNA"/>
</dbReference>
<evidence type="ECO:0000256" key="6">
    <source>
        <dbReference type="ARBA" id="ARBA00022801"/>
    </source>
</evidence>
<comment type="caution">
    <text evidence="10">Lacks conserved residue(s) required for the propagation of feature annotation.</text>
</comment>
<keyword evidence="14" id="KW-1185">Reference proteome</keyword>
<feature type="binding site" evidence="10">
    <location>
        <position position="233"/>
    </location>
    <ligand>
        <name>Mg(2+)</name>
        <dbReference type="ChEBI" id="CHEBI:18420"/>
    </ligand>
</feature>
<dbReference type="GO" id="GO:0003924">
    <property type="term" value="F:GTPase activity"/>
    <property type="evidence" value="ECO:0007669"/>
    <property type="project" value="UniProtKB-UniRule"/>
</dbReference>
<evidence type="ECO:0000256" key="8">
    <source>
        <dbReference type="ARBA" id="ARBA00022958"/>
    </source>
</evidence>
<accession>A0A926I9A0</accession>
<dbReference type="SUPFAM" id="SSF52540">
    <property type="entry name" value="P-loop containing nucleoside triphosphate hydrolases"/>
    <property type="match status" value="1"/>
</dbReference>
<keyword evidence="5 10" id="KW-0547">Nucleotide-binding</keyword>
<dbReference type="CDD" id="cd04164">
    <property type="entry name" value="trmE"/>
    <property type="match status" value="1"/>
</dbReference>
<dbReference type="HAMAP" id="MF_00379">
    <property type="entry name" value="GTPase_MnmE"/>
    <property type="match status" value="1"/>
</dbReference>
<evidence type="ECO:0000256" key="4">
    <source>
        <dbReference type="ARBA" id="ARBA00022723"/>
    </source>
</evidence>
<evidence type="ECO:0000256" key="5">
    <source>
        <dbReference type="ARBA" id="ARBA00022741"/>
    </source>
</evidence>
<comment type="subcellular location">
    <subcellularLocation>
        <location evidence="10">Cytoplasm</location>
    </subcellularLocation>
</comment>
<feature type="binding site" evidence="10">
    <location>
        <position position="457"/>
    </location>
    <ligand>
        <name>(6S)-5-formyl-5,6,7,8-tetrahydrofolate</name>
        <dbReference type="ChEBI" id="CHEBI:57457"/>
    </ligand>
</feature>
<evidence type="ECO:0000313" key="14">
    <source>
        <dbReference type="Proteomes" id="UP000610862"/>
    </source>
</evidence>
<feature type="binding site" evidence="10">
    <location>
        <begin position="248"/>
        <end position="254"/>
    </location>
    <ligand>
        <name>GTP</name>
        <dbReference type="ChEBI" id="CHEBI:37565"/>
    </ligand>
</feature>
<dbReference type="GO" id="GO:0005525">
    <property type="term" value="F:GTP binding"/>
    <property type="evidence" value="ECO:0007669"/>
    <property type="project" value="UniProtKB-UniRule"/>
</dbReference>
<dbReference type="GO" id="GO:0002098">
    <property type="term" value="P:tRNA wobble uridine modification"/>
    <property type="evidence" value="ECO:0007669"/>
    <property type="project" value="TreeGrafter"/>
</dbReference>
<dbReference type="FunFam" id="3.40.50.300:FF:000494">
    <property type="entry name" value="tRNA modification GTPase MnmE"/>
    <property type="match status" value="1"/>
</dbReference>
<dbReference type="FunFam" id="3.30.1360.120:FF:000003">
    <property type="entry name" value="tRNA modification GTPase MnmE"/>
    <property type="match status" value="1"/>
</dbReference>
<dbReference type="InterPro" id="IPR025867">
    <property type="entry name" value="MnmE_helical"/>
</dbReference>
<dbReference type="PANTHER" id="PTHR42714">
    <property type="entry name" value="TRNA MODIFICATION GTPASE GTPBP3"/>
    <property type="match status" value="1"/>
</dbReference>
<dbReference type="InterPro" id="IPR027368">
    <property type="entry name" value="MnmE_dom2"/>
</dbReference>
<comment type="cofactor">
    <cofactor evidence="10">
        <name>K(+)</name>
        <dbReference type="ChEBI" id="CHEBI:29103"/>
    </cofactor>
    <text evidence="10">Binds 1 potassium ion per subunit.</text>
</comment>
<feature type="binding site" evidence="10">
    <location>
        <position position="21"/>
    </location>
    <ligand>
        <name>(6S)-5-formyl-5,6,7,8-tetrahydrofolate</name>
        <dbReference type="ChEBI" id="CHEBI:57457"/>
    </ligand>
</feature>
<dbReference type="Pfam" id="PF10396">
    <property type="entry name" value="TrmE_N"/>
    <property type="match status" value="1"/>
</dbReference>
<dbReference type="Gene3D" id="1.20.120.430">
    <property type="entry name" value="tRNA modification GTPase MnmE domain 2"/>
    <property type="match status" value="1"/>
</dbReference>
<dbReference type="InterPro" id="IPR006073">
    <property type="entry name" value="GTP-bd"/>
</dbReference>
<dbReference type="NCBIfam" id="TIGR00450">
    <property type="entry name" value="mnmE_trmE_thdF"/>
    <property type="match status" value="1"/>
</dbReference>
<comment type="subunit">
    <text evidence="10">Homodimer. Heterotetramer of two MnmE and two MnmG subunits.</text>
</comment>
<feature type="binding site" evidence="10">
    <location>
        <position position="248"/>
    </location>
    <ligand>
        <name>K(+)</name>
        <dbReference type="ChEBI" id="CHEBI:29103"/>
    </ligand>
</feature>
<feature type="binding site" evidence="10">
    <location>
        <position position="254"/>
    </location>
    <ligand>
        <name>Mg(2+)</name>
        <dbReference type="ChEBI" id="CHEBI:18420"/>
    </ligand>
</feature>
<dbReference type="InterPro" id="IPR027266">
    <property type="entry name" value="TrmE/GcvT-like"/>
</dbReference>
<protein>
    <recommendedName>
        <fullName evidence="10">tRNA modification GTPase MnmE</fullName>
        <ecNumber evidence="10">3.6.-.-</ecNumber>
    </recommendedName>
</protein>
<evidence type="ECO:0000256" key="2">
    <source>
        <dbReference type="ARBA" id="ARBA00022490"/>
    </source>
</evidence>
<keyword evidence="6 10" id="KW-0378">Hydrolase</keyword>
<evidence type="ECO:0000256" key="10">
    <source>
        <dbReference type="HAMAP-Rule" id="MF_00379"/>
    </source>
</evidence>
<keyword evidence="2 10" id="KW-0963">Cytoplasm</keyword>
<dbReference type="InterPro" id="IPR031168">
    <property type="entry name" value="G_TrmE"/>
</dbReference>
<evidence type="ECO:0000256" key="9">
    <source>
        <dbReference type="ARBA" id="ARBA00023134"/>
    </source>
</evidence>
<dbReference type="CDD" id="cd14858">
    <property type="entry name" value="TrmE_N"/>
    <property type="match status" value="1"/>
</dbReference>
<dbReference type="RefSeq" id="WP_187525035.1">
    <property type="nucleotide sequence ID" value="NZ_JACRTA010000001.1"/>
</dbReference>
<feature type="binding site" evidence="10">
    <location>
        <begin position="229"/>
        <end position="234"/>
    </location>
    <ligand>
        <name>GTP</name>
        <dbReference type="ChEBI" id="CHEBI:37565"/>
    </ligand>
</feature>
<dbReference type="Gene3D" id="3.40.50.300">
    <property type="entry name" value="P-loop containing nucleotide triphosphate hydrolases"/>
    <property type="match status" value="1"/>
</dbReference>
<feature type="domain" description="TrmE-type G" evidence="12">
    <location>
        <begin position="219"/>
        <end position="378"/>
    </location>
</feature>
<dbReference type="Gene3D" id="3.30.1360.120">
    <property type="entry name" value="Probable tRNA modification gtpase trme, domain 1"/>
    <property type="match status" value="1"/>
</dbReference>
<name>A0A926I9A0_9FIRM</name>
<feature type="binding site" evidence="10">
    <location>
        <position position="123"/>
    </location>
    <ligand>
        <name>(6S)-5-formyl-5,6,7,8-tetrahydrofolate</name>
        <dbReference type="ChEBI" id="CHEBI:57457"/>
    </ligand>
</feature>
<dbReference type="EC" id="3.6.-.-" evidence="10"/>
<dbReference type="GO" id="GO:0046872">
    <property type="term" value="F:metal ion binding"/>
    <property type="evidence" value="ECO:0007669"/>
    <property type="project" value="UniProtKB-KW"/>
</dbReference>
<dbReference type="GO" id="GO:0042802">
    <property type="term" value="F:identical protein binding"/>
    <property type="evidence" value="ECO:0007669"/>
    <property type="project" value="UniProtKB-ARBA"/>
</dbReference>